<dbReference type="SUPFAM" id="SSF50969">
    <property type="entry name" value="YVTN repeat-like/Quinoprotein amine dehydrogenase"/>
    <property type="match status" value="1"/>
</dbReference>
<proteinExistence type="predicted"/>
<dbReference type="InterPro" id="IPR011044">
    <property type="entry name" value="Quino_amine_DH_bsu"/>
</dbReference>
<dbReference type="EMBL" id="AE010299">
    <property type="protein sequence ID" value="AAM05717.1"/>
    <property type="molecule type" value="Genomic_DNA"/>
</dbReference>
<name>Q8TNG1_METAC</name>
<accession>Q8TNG1</accession>
<evidence type="ECO:0000313" key="1">
    <source>
        <dbReference type="EMBL" id="AAM05717.1"/>
    </source>
</evidence>
<dbReference type="InParanoid" id="Q8TNG1"/>
<sequence length="536" mass="57861">MNSGEYMNNEVLVLLFCLCIVGIPIVGCTTTPNATDNKMLYSNQIEDSGPLPGNYTVAFQEAQCAAKENNSPWYPTLLSYEHHDTNRSKCYGCAQFTGSLTGPNTVYAYQSPDIYYSGSMIATRGMNEMYVYGGASGANPMPSGAYVSRVEPGSLKELWRTTLININTTGEWSGAGSIESFDGDLLVITNTKLYKIDGTTGAVKEFLSIPTGASAPRDSYFNGLSGWRDGTLVMKNLARPPGCDIQGFFALVDCPNLNETPPSVAVVVDPKTMTVLDTVQLEQMIGGRITTSHYNGKDYAYLAGQTKLYRYEWNGKNLTLDTSWGPVEYPLPGQTAASAAGIMGDWVILMTNGGGPTNVSLSVVAINQANASIVKRIDPMPLQPGQTSYIPSMPSFDMANSRIYAMDPGAGKVVGIDLDQKTGNMSLAWSADQKTLSWMILIGPPDKRVLVGTNIASDETNPVKWDIGPVGANYEEQVQWRDAATGKLLAASDFYGPMVPGMEVWPGYGGLIYELRTDGRLMAFQVLPNNTTSGST</sequence>
<gene>
    <name evidence="1" type="ordered locus">MA_2327</name>
</gene>
<keyword evidence="2" id="KW-1185">Reference proteome</keyword>
<dbReference type="HOGENOM" id="CLU_465249_0_0_2"/>
<reference evidence="1 2" key="1">
    <citation type="journal article" date="2002" name="Genome Res.">
        <title>The genome of Methanosarcina acetivorans reveals extensive metabolic and physiological diversity.</title>
        <authorList>
            <person name="Galagan J.E."/>
            <person name="Nusbaum C."/>
            <person name="Roy A."/>
            <person name="Endrizzi M.G."/>
            <person name="Macdonald P."/>
            <person name="FitzHugh W."/>
            <person name="Calvo S."/>
            <person name="Engels R."/>
            <person name="Smirnov S."/>
            <person name="Atnoor D."/>
            <person name="Brown A."/>
            <person name="Allen N."/>
            <person name="Naylor J."/>
            <person name="Stange-Thomann N."/>
            <person name="DeArellano K."/>
            <person name="Johnson R."/>
            <person name="Linton L."/>
            <person name="McEwan P."/>
            <person name="McKernan K."/>
            <person name="Talamas J."/>
            <person name="Tirrell A."/>
            <person name="Ye W."/>
            <person name="Zimmer A."/>
            <person name="Barber R.D."/>
            <person name="Cann I."/>
            <person name="Graham D.E."/>
            <person name="Grahame D.A."/>
            <person name="Guss A."/>
            <person name="Hedderich R."/>
            <person name="Ingram-Smith C."/>
            <person name="Kuettner C.H."/>
            <person name="Krzycki J.A."/>
            <person name="Leigh J.A."/>
            <person name="Li W."/>
            <person name="Liu J."/>
            <person name="Mukhopadhyay B."/>
            <person name="Reeve J.N."/>
            <person name="Smith K."/>
            <person name="Springer T.A."/>
            <person name="Umayam L.A."/>
            <person name="White O."/>
            <person name="White R.H."/>
            <person name="de Macario E.C."/>
            <person name="Ferry J.G."/>
            <person name="Jarrell K.F."/>
            <person name="Jing H."/>
            <person name="Macario A.J.L."/>
            <person name="Paulsen I."/>
            <person name="Pritchett M."/>
            <person name="Sowers K.R."/>
            <person name="Swanson R.V."/>
            <person name="Zinder S.H."/>
            <person name="Lander E."/>
            <person name="Metcalf W.W."/>
            <person name="Birren B."/>
        </authorList>
    </citation>
    <scope>NUCLEOTIDE SEQUENCE [LARGE SCALE GENOMIC DNA]</scope>
    <source>
        <strain evidence="2">ATCC 35395 / DSM 2834 / JCM 12185 / C2A</strain>
    </source>
</reference>
<evidence type="ECO:0000313" key="2">
    <source>
        <dbReference type="Proteomes" id="UP000002487"/>
    </source>
</evidence>
<dbReference type="KEGG" id="mac:MA_2327"/>
<dbReference type="Proteomes" id="UP000002487">
    <property type="component" value="Chromosome"/>
</dbReference>
<organism evidence="1 2">
    <name type="scientific">Methanosarcina acetivorans (strain ATCC 35395 / DSM 2834 / JCM 12185 / C2A)</name>
    <dbReference type="NCBI Taxonomy" id="188937"/>
    <lineage>
        <taxon>Archaea</taxon>
        <taxon>Methanobacteriati</taxon>
        <taxon>Methanobacteriota</taxon>
        <taxon>Stenosarchaea group</taxon>
        <taxon>Methanomicrobia</taxon>
        <taxon>Methanosarcinales</taxon>
        <taxon>Methanosarcinaceae</taxon>
        <taxon>Methanosarcina</taxon>
    </lineage>
</organism>
<protein>
    <submittedName>
        <fullName evidence="1">Uncharacterized protein</fullName>
    </submittedName>
</protein>
<dbReference type="EnsemblBacteria" id="AAM05717">
    <property type="protein sequence ID" value="AAM05717"/>
    <property type="gene ID" value="MA_2327"/>
</dbReference>
<dbReference type="AlphaFoldDB" id="Q8TNG1"/>